<organism evidence="5">
    <name type="scientific">Candidatus Methanophagaceae archaeon ANME-1 ERB6</name>
    <dbReference type="NCBI Taxonomy" id="2759912"/>
    <lineage>
        <taxon>Archaea</taxon>
        <taxon>Methanobacteriati</taxon>
        <taxon>Methanobacteriota</taxon>
        <taxon>Stenosarchaea group</taxon>
        <taxon>Methanomicrobia</taxon>
        <taxon>Candidatus Methanophagales</taxon>
        <taxon>Candidatus Methanophagaceae</taxon>
    </lineage>
</organism>
<dbReference type="SMART" id="SM00382">
    <property type="entry name" value="AAA"/>
    <property type="match status" value="1"/>
</dbReference>
<dbReference type="PANTHER" id="PTHR42939:SF1">
    <property type="entry name" value="ABC TRANSPORTER ATP-BINDING PROTEIN ALBC-RELATED"/>
    <property type="match status" value="1"/>
</dbReference>
<keyword evidence="1" id="KW-0813">Transport</keyword>
<sequence>MSNNKIAVEIVEVSKRYGYLQALKSVSLEIKQGEFLAFSGHNGAGKTTLLKIIATHISPSSGTVKIFGEEAFKNSGETRRRIGLVTHESFLYDELSVRENLLFYAKLFSVEEEDFLDTIDFLGMKRWYNVQVTQLSHGLRKRADIVRALIHNPDLILLDEPFAGLDTKTCDVLVDYFKSNEGKGKTLLICSHSLEWSKKICDKGILLDKGKLVGEMTF</sequence>
<proteinExistence type="predicted"/>
<dbReference type="GO" id="GO:0016887">
    <property type="term" value="F:ATP hydrolysis activity"/>
    <property type="evidence" value="ECO:0007669"/>
    <property type="project" value="InterPro"/>
</dbReference>
<dbReference type="AlphaFoldDB" id="A0A7G9Z1F4"/>
<evidence type="ECO:0000259" key="4">
    <source>
        <dbReference type="PROSITE" id="PS50893"/>
    </source>
</evidence>
<dbReference type="Pfam" id="PF00005">
    <property type="entry name" value="ABC_tran"/>
    <property type="match status" value="1"/>
</dbReference>
<dbReference type="InterPro" id="IPR027417">
    <property type="entry name" value="P-loop_NTPase"/>
</dbReference>
<dbReference type="Gene3D" id="3.40.50.300">
    <property type="entry name" value="P-loop containing nucleotide triphosphate hydrolases"/>
    <property type="match status" value="1"/>
</dbReference>
<dbReference type="PANTHER" id="PTHR42939">
    <property type="entry name" value="ABC TRANSPORTER ATP-BINDING PROTEIN ALBC-RELATED"/>
    <property type="match status" value="1"/>
</dbReference>
<dbReference type="GO" id="GO:0005524">
    <property type="term" value="F:ATP binding"/>
    <property type="evidence" value="ECO:0007669"/>
    <property type="project" value="UniProtKB-KW"/>
</dbReference>
<gene>
    <name evidence="5" type="ORF">GHMFPJCE_00015</name>
</gene>
<name>A0A7G9Z1F4_9EURY</name>
<dbReference type="CDD" id="cd03230">
    <property type="entry name" value="ABC_DR_subfamily_A"/>
    <property type="match status" value="1"/>
</dbReference>
<dbReference type="InterPro" id="IPR051782">
    <property type="entry name" value="ABC_Transporter_VariousFunc"/>
</dbReference>
<accession>A0A7G9Z1F4</accession>
<evidence type="ECO:0000256" key="1">
    <source>
        <dbReference type="ARBA" id="ARBA00022448"/>
    </source>
</evidence>
<keyword evidence="3 5" id="KW-0067">ATP-binding</keyword>
<dbReference type="EMBL" id="MT631561">
    <property type="protein sequence ID" value="QNO54088.1"/>
    <property type="molecule type" value="Genomic_DNA"/>
</dbReference>
<feature type="domain" description="ABC transporter" evidence="4">
    <location>
        <begin position="8"/>
        <end position="216"/>
    </location>
</feature>
<evidence type="ECO:0000256" key="2">
    <source>
        <dbReference type="ARBA" id="ARBA00022741"/>
    </source>
</evidence>
<dbReference type="PROSITE" id="PS50893">
    <property type="entry name" value="ABC_TRANSPORTER_2"/>
    <property type="match status" value="1"/>
</dbReference>
<evidence type="ECO:0000256" key="3">
    <source>
        <dbReference type="ARBA" id="ARBA00022840"/>
    </source>
</evidence>
<dbReference type="SUPFAM" id="SSF52540">
    <property type="entry name" value="P-loop containing nucleoside triphosphate hydrolases"/>
    <property type="match status" value="1"/>
</dbReference>
<evidence type="ECO:0000313" key="5">
    <source>
        <dbReference type="EMBL" id="QNO54088.1"/>
    </source>
</evidence>
<protein>
    <submittedName>
        <fullName evidence="5">Putative ABC transporter ATP-binding protein</fullName>
    </submittedName>
</protein>
<dbReference type="InterPro" id="IPR003439">
    <property type="entry name" value="ABC_transporter-like_ATP-bd"/>
</dbReference>
<reference evidence="5" key="1">
    <citation type="submission" date="2020-06" db="EMBL/GenBank/DDBJ databases">
        <title>Unique genomic features of the anaerobic methanotrophic archaea.</title>
        <authorList>
            <person name="Chadwick G.L."/>
            <person name="Skennerton C.T."/>
            <person name="Laso-Perez R."/>
            <person name="Leu A.O."/>
            <person name="Speth D.R."/>
            <person name="Yu H."/>
            <person name="Morgan-Lang C."/>
            <person name="Hatzenpichler R."/>
            <person name="Goudeau D."/>
            <person name="Malmstrom R."/>
            <person name="Brazelton W.J."/>
            <person name="Woyke T."/>
            <person name="Hallam S.J."/>
            <person name="Tyson G.W."/>
            <person name="Wegener G."/>
            <person name="Boetius A."/>
            <person name="Orphan V."/>
        </authorList>
    </citation>
    <scope>NUCLEOTIDE SEQUENCE</scope>
</reference>
<dbReference type="InterPro" id="IPR003593">
    <property type="entry name" value="AAA+_ATPase"/>
</dbReference>
<keyword evidence="2" id="KW-0547">Nucleotide-binding</keyword>